<dbReference type="EMBL" id="KI964014">
    <property type="protein sequence ID" value="EUC44016.1"/>
    <property type="molecule type" value="Genomic_DNA"/>
</dbReference>
<dbReference type="GO" id="GO:0005634">
    <property type="term" value="C:nucleus"/>
    <property type="evidence" value="ECO:0007669"/>
    <property type="project" value="UniProtKB-SubCell"/>
</dbReference>
<evidence type="ECO:0000256" key="2">
    <source>
        <dbReference type="ARBA" id="ARBA00023242"/>
    </source>
</evidence>
<proteinExistence type="predicted"/>
<dbReference type="eggNOG" id="ENOG502QW5G">
    <property type="taxonomic scope" value="Eukaryota"/>
</dbReference>
<feature type="compositionally biased region" description="Low complexity" evidence="3">
    <location>
        <begin position="27"/>
        <end position="39"/>
    </location>
</feature>
<dbReference type="InterPro" id="IPR021858">
    <property type="entry name" value="Fun_TF"/>
</dbReference>
<dbReference type="STRING" id="930090.W6ZKA7"/>
<dbReference type="PROSITE" id="PS50048">
    <property type="entry name" value="ZN2_CY6_FUNGAL_2"/>
    <property type="match status" value="1"/>
</dbReference>
<dbReference type="KEGG" id="bor:COCMIDRAFT_99367"/>
<evidence type="ECO:0000313" key="5">
    <source>
        <dbReference type="EMBL" id="EUC44016.1"/>
    </source>
</evidence>
<evidence type="ECO:0000256" key="3">
    <source>
        <dbReference type="SAM" id="MobiDB-lite"/>
    </source>
</evidence>
<dbReference type="Gene3D" id="4.10.240.10">
    <property type="entry name" value="Zn(2)-C6 fungal-type DNA-binding domain"/>
    <property type="match status" value="1"/>
</dbReference>
<feature type="compositionally biased region" description="Acidic residues" evidence="3">
    <location>
        <begin position="194"/>
        <end position="208"/>
    </location>
</feature>
<dbReference type="GO" id="GO:0000981">
    <property type="term" value="F:DNA-binding transcription factor activity, RNA polymerase II-specific"/>
    <property type="evidence" value="ECO:0007669"/>
    <property type="project" value="InterPro"/>
</dbReference>
<dbReference type="PANTHER" id="PTHR37534">
    <property type="entry name" value="TRANSCRIPTIONAL ACTIVATOR PROTEIN UGA3"/>
    <property type="match status" value="1"/>
</dbReference>
<dbReference type="GO" id="GO:0008270">
    <property type="term" value="F:zinc ion binding"/>
    <property type="evidence" value="ECO:0007669"/>
    <property type="project" value="InterPro"/>
</dbReference>
<accession>W6ZKA7</accession>
<sequence length="753" mass="85073">MSGYYPPPGHSIPPQYYNVDHNSIAHNNNNGNSNNNNNNIQHAPQTMIPHGSYPMAMPDNPFQPGAPGPFVQYENIGQPSYPDQYDDASGPIGSVHAANSRARRRPAPGEQVKHRRTRSGCFTCRQRRVKCDENHPICERCHKGGRECIYPDSQSSQKSTRSGSKSTKSSSADNHSSPEEREEDAKERLPSIRDEDEEEDYVDYDDDDTSRSQDNRDSSYTPGSNLDQSVSPSTEASSTVPPTVRPSLSRKGSAQPAKPTQGSTRDLQFYLNYFRNHMSVHHYSLKRDTCGWLKGDFMHWVMKFEPLKYAVAGYAAYFHTLSQPDGRISTFLQYYNESVSRLRMAIEKNKKQGLATFLTILQLASIEEMLGDWVNLMGHQKAAFDMLTRLFTPQTITKSDFLSKVLLWYIRFDLFVGFQSGGEATLGREWYEAAHEAYVQKVKENPDDLGMQYEERFAYSRLVAKDSNDLFARTGKGLLSPQEFMTQLPALQERMESLPKNIPEVLLDPTHKVHTIPGTPDPDDITNPYEPDIIWGGPLWTSNFLYMDIWGLQFMYAISSSMALKQPIDPEYNRLAFRAVQMFEAMCAYPDAPLGALLEAQVSFAIAVLFLPKDQRTIQRIRRTFTKIEASGYIYSDVLRNRMLESMGAPPSDWWLPDDEGCPPIIRSIKDFIKDRTQAPKDQVSEDLREMRGIFNSLTISDSPTSDNMTVTSADGLGSAYGSPDWQSGYGSDRKSSIAESFSPDVPKQYSVQ</sequence>
<evidence type="ECO:0000313" key="6">
    <source>
        <dbReference type="Proteomes" id="UP000054032"/>
    </source>
</evidence>
<dbReference type="PROSITE" id="PS00463">
    <property type="entry name" value="ZN2_CY6_FUNGAL_1"/>
    <property type="match status" value="1"/>
</dbReference>
<dbReference type="AlphaFoldDB" id="W6ZKA7"/>
<dbReference type="PANTHER" id="PTHR37534:SF10">
    <property type="entry name" value="ZN(II)2CYS6 TRANSCRIPTION FACTOR (EUROFUNG)"/>
    <property type="match status" value="1"/>
</dbReference>
<feature type="compositionally biased region" description="Basic and acidic residues" evidence="3">
    <location>
        <begin position="176"/>
        <end position="193"/>
    </location>
</feature>
<feature type="compositionally biased region" description="Low complexity" evidence="3">
    <location>
        <begin position="153"/>
        <end position="171"/>
    </location>
</feature>
<evidence type="ECO:0000256" key="1">
    <source>
        <dbReference type="ARBA" id="ARBA00004123"/>
    </source>
</evidence>
<feature type="compositionally biased region" description="Polar residues" evidence="3">
    <location>
        <begin position="218"/>
        <end position="241"/>
    </location>
</feature>
<dbReference type="CDD" id="cd00067">
    <property type="entry name" value="GAL4"/>
    <property type="match status" value="1"/>
</dbReference>
<comment type="subcellular location">
    <subcellularLocation>
        <location evidence="1">Nucleus</location>
    </subcellularLocation>
</comment>
<dbReference type="GeneID" id="19129456"/>
<dbReference type="HOGENOM" id="CLU_012945_0_0_1"/>
<protein>
    <recommendedName>
        <fullName evidence="4">Zn(2)-C6 fungal-type domain-containing protein</fullName>
    </recommendedName>
</protein>
<dbReference type="Proteomes" id="UP000054032">
    <property type="component" value="Unassembled WGS sequence"/>
</dbReference>
<dbReference type="SUPFAM" id="SSF57701">
    <property type="entry name" value="Zn2/Cys6 DNA-binding domain"/>
    <property type="match status" value="1"/>
</dbReference>
<evidence type="ECO:0000259" key="4">
    <source>
        <dbReference type="PROSITE" id="PS50048"/>
    </source>
</evidence>
<dbReference type="OrthoDB" id="5278208at2759"/>
<dbReference type="GO" id="GO:0000976">
    <property type="term" value="F:transcription cis-regulatory region binding"/>
    <property type="evidence" value="ECO:0007669"/>
    <property type="project" value="TreeGrafter"/>
</dbReference>
<feature type="region of interest" description="Disordered" evidence="3">
    <location>
        <begin position="143"/>
        <end position="262"/>
    </location>
</feature>
<dbReference type="InterPro" id="IPR036864">
    <property type="entry name" value="Zn2-C6_fun-type_DNA-bd_sf"/>
</dbReference>
<keyword evidence="2" id="KW-0539">Nucleus</keyword>
<feature type="region of interest" description="Disordered" evidence="3">
    <location>
        <begin position="1"/>
        <end position="117"/>
    </location>
</feature>
<keyword evidence="6" id="KW-1185">Reference proteome</keyword>
<name>W6ZKA7_COCMI</name>
<dbReference type="SMART" id="SM00066">
    <property type="entry name" value="GAL4"/>
    <property type="match status" value="1"/>
</dbReference>
<dbReference type="RefSeq" id="XP_007689505.1">
    <property type="nucleotide sequence ID" value="XM_007691315.1"/>
</dbReference>
<organism evidence="5 6">
    <name type="scientific">Bipolaris oryzae ATCC 44560</name>
    <dbReference type="NCBI Taxonomy" id="930090"/>
    <lineage>
        <taxon>Eukaryota</taxon>
        <taxon>Fungi</taxon>
        <taxon>Dikarya</taxon>
        <taxon>Ascomycota</taxon>
        <taxon>Pezizomycotina</taxon>
        <taxon>Dothideomycetes</taxon>
        <taxon>Pleosporomycetidae</taxon>
        <taxon>Pleosporales</taxon>
        <taxon>Pleosporineae</taxon>
        <taxon>Pleosporaceae</taxon>
        <taxon>Bipolaris</taxon>
    </lineage>
</organism>
<feature type="domain" description="Zn(2)-C6 fungal-type" evidence="4">
    <location>
        <begin position="120"/>
        <end position="150"/>
    </location>
</feature>
<dbReference type="InterPro" id="IPR001138">
    <property type="entry name" value="Zn2Cys6_DnaBD"/>
</dbReference>
<feature type="region of interest" description="Disordered" evidence="3">
    <location>
        <begin position="705"/>
        <end position="753"/>
    </location>
</feature>
<dbReference type="GO" id="GO:0045944">
    <property type="term" value="P:positive regulation of transcription by RNA polymerase II"/>
    <property type="evidence" value="ECO:0007669"/>
    <property type="project" value="TreeGrafter"/>
</dbReference>
<gene>
    <name evidence="5" type="ORF">COCMIDRAFT_99367</name>
</gene>
<dbReference type="Pfam" id="PF00172">
    <property type="entry name" value="Zn_clus"/>
    <property type="match status" value="1"/>
</dbReference>
<dbReference type="Pfam" id="PF11951">
    <property type="entry name" value="Fungal_trans_2"/>
    <property type="match status" value="1"/>
</dbReference>
<reference evidence="5 6" key="1">
    <citation type="journal article" date="2013" name="PLoS Genet.">
        <title>Comparative genome structure, secondary metabolite, and effector coding capacity across Cochliobolus pathogens.</title>
        <authorList>
            <person name="Condon B.J."/>
            <person name="Leng Y."/>
            <person name="Wu D."/>
            <person name="Bushley K.E."/>
            <person name="Ohm R.A."/>
            <person name="Otillar R."/>
            <person name="Martin J."/>
            <person name="Schackwitz W."/>
            <person name="Grimwood J."/>
            <person name="MohdZainudin N."/>
            <person name="Xue C."/>
            <person name="Wang R."/>
            <person name="Manning V.A."/>
            <person name="Dhillon B."/>
            <person name="Tu Z.J."/>
            <person name="Steffenson B.J."/>
            <person name="Salamov A."/>
            <person name="Sun H."/>
            <person name="Lowry S."/>
            <person name="LaButti K."/>
            <person name="Han J."/>
            <person name="Copeland A."/>
            <person name="Lindquist E."/>
            <person name="Barry K."/>
            <person name="Schmutz J."/>
            <person name="Baker S.E."/>
            <person name="Ciuffetti L.M."/>
            <person name="Grigoriev I.V."/>
            <person name="Zhong S."/>
            <person name="Turgeon B.G."/>
        </authorList>
    </citation>
    <scope>NUCLEOTIDE SEQUENCE [LARGE SCALE GENOMIC DNA]</scope>
    <source>
        <strain evidence="5 6">ATCC 44560</strain>
    </source>
</reference>
<feature type="compositionally biased region" description="Pro residues" evidence="3">
    <location>
        <begin position="1"/>
        <end position="11"/>
    </location>
</feature>